<keyword evidence="3" id="KW-1185">Reference proteome</keyword>
<protein>
    <submittedName>
        <fullName evidence="2">VWA domain-containing protein</fullName>
    </submittedName>
</protein>
<dbReference type="Gene3D" id="3.40.50.410">
    <property type="entry name" value="von Willebrand factor, type A domain"/>
    <property type="match status" value="1"/>
</dbReference>
<evidence type="ECO:0000256" key="1">
    <source>
        <dbReference type="SAM" id="MobiDB-lite"/>
    </source>
</evidence>
<organism evidence="2 3">
    <name type="scientific">Devosia marina</name>
    <dbReference type="NCBI Taxonomy" id="2683198"/>
    <lineage>
        <taxon>Bacteria</taxon>
        <taxon>Pseudomonadati</taxon>
        <taxon>Pseudomonadota</taxon>
        <taxon>Alphaproteobacteria</taxon>
        <taxon>Hyphomicrobiales</taxon>
        <taxon>Devosiaceae</taxon>
        <taxon>Devosia</taxon>
    </lineage>
</organism>
<sequence length="194" mass="20138">MSQDRCADRYEATRLAASPSLGLGRSCRPRLSFATCSTRPSTASTCGVGRRSAPPPSPRSPPSFPTRNSPSTVSTIRATCWTGRAAPAVRSTSLSPRSPSISPSSPAPTSAVIILLTHGATTTGPDPVLAARLAADYGVRVHTVGFGSTEGDVVDFGGRSMRAMLDLTTLQTIADLTRGEYFCSSLPRGPDGGL</sequence>
<gene>
    <name evidence="2" type="ORF">GO014_18680</name>
</gene>
<dbReference type="EMBL" id="WQRF01000014">
    <property type="protein sequence ID" value="MVT01046.1"/>
    <property type="molecule type" value="Genomic_DNA"/>
</dbReference>
<comment type="caution">
    <text evidence="2">The sequence shown here is derived from an EMBL/GenBank/DDBJ whole genome shotgun (WGS) entry which is preliminary data.</text>
</comment>
<feature type="compositionally biased region" description="Polar residues" evidence="1">
    <location>
        <begin position="36"/>
        <end position="45"/>
    </location>
</feature>
<dbReference type="InterPro" id="IPR036465">
    <property type="entry name" value="vWFA_dom_sf"/>
</dbReference>
<dbReference type="Proteomes" id="UP000438106">
    <property type="component" value="Unassembled WGS sequence"/>
</dbReference>
<evidence type="ECO:0000313" key="3">
    <source>
        <dbReference type="Proteomes" id="UP000438106"/>
    </source>
</evidence>
<dbReference type="AlphaFoldDB" id="A0A7X3K5G7"/>
<reference evidence="2 3" key="1">
    <citation type="submission" date="2019-12" db="EMBL/GenBank/DDBJ databases">
        <title>Devosia maris sp. nov., isolated from the deep seawater.</title>
        <authorList>
            <person name="Liu Y."/>
        </authorList>
    </citation>
    <scope>NUCLEOTIDE SEQUENCE [LARGE SCALE GENOMIC DNA]</scope>
    <source>
        <strain evidence="2 3">L53-10-65</strain>
    </source>
</reference>
<proteinExistence type="predicted"/>
<dbReference type="SUPFAM" id="SSF53300">
    <property type="entry name" value="vWA-like"/>
    <property type="match status" value="1"/>
</dbReference>
<feature type="region of interest" description="Disordered" evidence="1">
    <location>
        <begin position="36"/>
        <end position="72"/>
    </location>
</feature>
<accession>A0A7X3K5G7</accession>
<evidence type="ECO:0000313" key="2">
    <source>
        <dbReference type="EMBL" id="MVT01046.1"/>
    </source>
</evidence>
<name>A0A7X3K5G7_9HYPH</name>
<feature type="compositionally biased region" description="Pro residues" evidence="1">
    <location>
        <begin position="53"/>
        <end position="64"/>
    </location>
</feature>